<dbReference type="Gene3D" id="3.40.50.11340">
    <property type="match status" value="1"/>
</dbReference>
<comment type="subcellular location">
    <subcellularLocation>
        <location evidence="1">Membrane</location>
        <topology evidence="1">Single-pass membrane protein</topology>
    </subcellularLocation>
</comment>
<feature type="non-terminal residue" evidence="9">
    <location>
        <position position="1"/>
    </location>
</feature>
<dbReference type="AlphaFoldDB" id="A0ABD3ST53"/>
<proteinExistence type="inferred from homology"/>
<keyword evidence="6 8" id="KW-1133">Transmembrane helix</keyword>
<comment type="similarity">
    <text evidence="2">Belongs to the glycosyltransferase 92 family.</text>
</comment>
<reference evidence="9 10" key="1">
    <citation type="submission" date="2024-10" db="EMBL/GenBank/DDBJ databases">
        <title>Updated reference genomes for cyclostephanoid diatoms.</title>
        <authorList>
            <person name="Roberts W.R."/>
            <person name="Alverson A.J."/>
        </authorList>
    </citation>
    <scope>NUCLEOTIDE SEQUENCE [LARGE SCALE GENOMIC DNA]</scope>
    <source>
        <strain evidence="9 10">AJA228-03</strain>
    </source>
</reference>
<evidence type="ECO:0000256" key="1">
    <source>
        <dbReference type="ARBA" id="ARBA00004167"/>
    </source>
</evidence>
<dbReference type="PANTHER" id="PTHR21461">
    <property type="entry name" value="GLYCOSYLTRANSFERASE FAMILY 92 PROTEIN"/>
    <property type="match status" value="1"/>
</dbReference>
<evidence type="ECO:0000256" key="8">
    <source>
        <dbReference type="SAM" id="Phobius"/>
    </source>
</evidence>
<dbReference type="GO" id="GO:0016020">
    <property type="term" value="C:membrane"/>
    <property type="evidence" value="ECO:0007669"/>
    <property type="project" value="UniProtKB-SubCell"/>
</dbReference>
<dbReference type="Pfam" id="PF01697">
    <property type="entry name" value="Glyco_transf_92"/>
    <property type="match status" value="1"/>
</dbReference>
<protein>
    <recommendedName>
        <fullName evidence="11">Glycosyltransferase family 92 protein</fullName>
    </recommendedName>
</protein>
<dbReference type="Proteomes" id="UP001530377">
    <property type="component" value="Unassembled WGS sequence"/>
</dbReference>
<evidence type="ECO:0000256" key="5">
    <source>
        <dbReference type="ARBA" id="ARBA00022692"/>
    </source>
</evidence>
<keyword evidence="7 8" id="KW-0472">Membrane</keyword>
<feature type="transmembrane region" description="Helical" evidence="8">
    <location>
        <begin position="28"/>
        <end position="51"/>
    </location>
</feature>
<evidence type="ECO:0008006" key="11">
    <source>
        <dbReference type="Google" id="ProtNLM"/>
    </source>
</evidence>
<keyword evidence="10" id="KW-1185">Reference proteome</keyword>
<sequence>PWPVMGVRSNHFRTTINTPSKGSCRCSLIVMLPSAVLLVSTSTLFISWVAIQKNDLGRSKITHLVKSRKKSPLVHRKPRIRAGNSSMNEQGVKSKITDETKTDVIVKRSRRNAHRTVGSPREGALPNSNIYRPSQRGKRLLTYGRFGGRLNNQLFQFITALQHAKVLKRTLVVPNEVREMDWTGMFDIGFGIWDLENLNDNYDIDWTTGLSADFASSIPEDCVMAPVEGRQLLNGGPNLWKEWDKKCPDVIDLGGKTGLLFCKQQHQFCGDSKAKMEAYKIYSYIKLSRSLIQHIPSKREEFKNRGYDELAVHARRAGEGGYDWEMCVKGNTRTCRDHIDKLDQDKFCDERTMKGNCAAWQDSDPLKLLETMTVSAYAHSQLRRKKDLSTMREKLDGLTATLLDLFSLVDSKYFLGAYYSTLSLNACYLRGLDRKYDSNMCWMLMHPDSEHAILPPSQETVNLKTPNQNDHLPAALMSDVEHAFVRSDDKKFVAIDRYAIPYDGKKTVIGVLGDGLVPITIERNINGGESVRADFTCSYGDIHDSPATVILMKGNQSFIEHYYERGEKYKTEFSSNGDRFRTMIILCEELIFDKSRSRHPPLVLKSPDEKFVLTIGSAFQHPTKVAKKAADKKKKSTVGQQRKLVHCLNPVYGLKDPRWIIEYLEYHRAIGVDHVHVYNVDMHSPEIQQALQIFRDENFITRHDWSSKASGDYTTKMTYEHAKWAAQTDCALRSRGIFDYALFSDIDEVAVGPNFSSEGTYPNGHLAPVFDICDEAKKKRGKIACSFNSNTVTSIYTKLNDEEEMVMKEKLILERYDRIEAKPHCPSNCKCVRDNCKVVERKFHMGRQKYIANVGDLTIPPRPMWTHSLARDYDEMGKIMEVLPDEVMHVRHYQGHWYVHKDILDSIDEIEAPLLQSLMDTVRASISSSKDGSRSKVFTKKIIYDNAKKAATLPGVEWIIPVERPEQYHRKILV</sequence>
<keyword evidence="3" id="KW-0328">Glycosyltransferase</keyword>
<dbReference type="InterPro" id="IPR008166">
    <property type="entry name" value="Glyco_transf_92"/>
</dbReference>
<evidence type="ECO:0000256" key="2">
    <source>
        <dbReference type="ARBA" id="ARBA00007647"/>
    </source>
</evidence>
<keyword evidence="5 8" id="KW-0812">Transmembrane</keyword>
<accession>A0ABD3ST53</accession>
<dbReference type="PANTHER" id="PTHR21461:SF69">
    <property type="entry name" value="GLYCOSYLTRANSFERASE FAMILY 92 PROTEIN"/>
    <property type="match status" value="1"/>
</dbReference>
<dbReference type="GO" id="GO:0016757">
    <property type="term" value="F:glycosyltransferase activity"/>
    <property type="evidence" value="ECO:0007669"/>
    <property type="project" value="UniProtKB-KW"/>
</dbReference>
<keyword evidence="4" id="KW-0808">Transferase</keyword>
<evidence type="ECO:0000256" key="4">
    <source>
        <dbReference type="ARBA" id="ARBA00022679"/>
    </source>
</evidence>
<evidence type="ECO:0000256" key="3">
    <source>
        <dbReference type="ARBA" id="ARBA00022676"/>
    </source>
</evidence>
<evidence type="ECO:0000313" key="9">
    <source>
        <dbReference type="EMBL" id="KAL3827530.1"/>
    </source>
</evidence>
<organism evidence="9 10">
    <name type="scientific">Cyclostephanos tholiformis</name>
    <dbReference type="NCBI Taxonomy" id="382380"/>
    <lineage>
        <taxon>Eukaryota</taxon>
        <taxon>Sar</taxon>
        <taxon>Stramenopiles</taxon>
        <taxon>Ochrophyta</taxon>
        <taxon>Bacillariophyta</taxon>
        <taxon>Coscinodiscophyceae</taxon>
        <taxon>Thalassiosirophycidae</taxon>
        <taxon>Stephanodiscales</taxon>
        <taxon>Stephanodiscaceae</taxon>
        <taxon>Cyclostephanos</taxon>
    </lineage>
</organism>
<name>A0ABD3ST53_9STRA</name>
<evidence type="ECO:0000256" key="6">
    <source>
        <dbReference type="ARBA" id="ARBA00022989"/>
    </source>
</evidence>
<gene>
    <name evidence="9" type="ORF">ACHAXA_002027</name>
</gene>
<dbReference type="EMBL" id="JALLPB020000002">
    <property type="protein sequence ID" value="KAL3827530.1"/>
    <property type="molecule type" value="Genomic_DNA"/>
</dbReference>
<evidence type="ECO:0000313" key="10">
    <source>
        <dbReference type="Proteomes" id="UP001530377"/>
    </source>
</evidence>
<evidence type="ECO:0000256" key="7">
    <source>
        <dbReference type="ARBA" id="ARBA00023136"/>
    </source>
</evidence>
<comment type="caution">
    <text evidence="9">The sequence shown here is derived from an EMBL/GenBank/DDBJ whole genome shotgun (WGS) entry which is preliminary data.</text>
</comment>